<feature type="domain" description="Helix-hairpin-helix DNA-binding motif class 1" evidence="22">
    <location>
        <begin position="94"/>
        <end position="113"/>
    </location>
</feature>
<keyword evidence="25" id="KW-0378">Hydrolase</keyword>
<dbReference type="SUPFAM" id="SSF89550">
    <property type="entry name" value="PHP domain-like"/>
    <property type="match status" value="1"/>
</dbReference>
<dbReference type="InterPro" id="IPR043519">
    <property type="entry name" value="NT_sf"/>
</dbReference>
<dbReference type="SMART" id="SM00481">
    <property type="entry name" value="POLIIIAc"/>
    <property type="match status" value="1"/>
</dbReference>
<evidence type="ECO:0000256" key="20">
    <source>
        <dbReference type="ARBA" id="ARBA00045548"/>
    </source>
</evidence>
<dbReference type="Pfam" id="PF14716">
    <property type="entry name" value="HHH_8"/>
    <property type="match status" value="1"/>
</dbReference>
<dbReference type="PIRSF" id="PIRSF005047">
    <property type="entry name" value="UCP005047_YshC"/>
    <property type="match status" value="1"/>
</dbReference>
<comment type="catalytic activity">
    <reaction evidence="18">
        <text>2'-deoxyribonucleotide-(2'-deoxyribose 5'-phosphate)-2'-deoxyribonucleotide-DNA = a 3'-end 2'-deoxyribonucleotide-(2,3-dehydro-2,3-deoxyribose 5'-phosphate)-DNA + a 5'-end 5'-phospho-2'-deoxyribonucleoside-DNA + H(+)</text>
        <dbReference type="Rhea" id="RHEA:66592"/>
        <dbReference type="Rhea" id="RHEA-COMP:13180"/>
        <dbReference type="Rhea" id="RHEA-COMP:16897"/>
        <dbReference type="Rhea" id="RHEA-COMP:17067"/>
        <dbReference type="ChEBI" id="CHEBI:15378"/>
        <dbReference type="ChEBI" id="CHEBI:136412"/>
        <dbReference type="ChEBI" id="CHEBI:157695"/>
        <dbReference type="ChEBI" id="CHEBI:167181"/>
        <dbReference type="EC" id="4.2.99.18"/>
    </reaction>
</comment>
<keyword evidence="8" id="KW-0808">Transferase</keyword>
<evidence type="ECO:0000313" key="25">
    <source>
        <dbReference type="EMBL" id="RKX65726.1"/>
    </source>
</evidence>
<dbReference type="InterPro" id="IPR010996">
    <property type="entry name" value="HHH_MUS81"/>
</dbReference>
<dbReference type="InterPro" id="IPR003141">
    <property type="entry name" value="Pol/His_phosphatase_N"/>
</dbReference>
<evidence type="ECO:0000256" key="6">
    <source>
        <dbReference type="ARBA" id="ARBA00022481"/>
    </source>
</evidence>
<evidence type="ECO:0000256" key="19">
    <source>
        <dbReference type="ARBA" id="ARBA00044678"/>
    </source>
</evidence>
<sequence>MKKIEKDDVINLLKQIVKILEIKGENVFKVRAYENAVRIFENYEGDLISAIKDKSISKIKGIGEAITSKLYEFVTTGKLEYYEKIRKDVPQGLLELLNIQGLGGKRIKILREKLDIKNIEDLSLAIEKGEVAKLTGFGPALQESIKKSLEIYRGYKRHYLFAEAEHVANQLIDNLRSRFPESEFMVCGSIRRKKEIVKDIDILSEEYNGNGKEVMDYFCGMEGVVKVIAQGKTKSSIVSDKGINVDIRVIVKDEFPSAINYFTGSKEHNIRLRQIAKEKGYKLNEYGLWKNENRIKLRDEKELYKYLGMKYIEPEMREDMGEIELAISEKLPELVGISDVKGVVHVHTNYSDGKNSIEENIRFAKEKGYEYIVISDHSKAAYYANGVDEERIRKQWKEIDELNRMVKGIKIYKGIECDIMQDGSPDIDVSVLKDMDVVIGAIHSNLGMSEEAATKRMLSAINTGMFDIIAHPTGRLLQRREGYKLDHEKFRQTVTERGIVIEINSQPERLDYDWREVIKGKREGCKFVISVDAHAINQIDYLRYGVGIARKGWLERNDVINCMSVNEFDKLIRKFKERRNNGR</sequence>
<dbReference type="InterPro" id="IPR003583">
    <property type="entry name" value="Hlx-hairpin-Hlx_DNA-bd_motif"/>
</dbReference>
<dbReference type="InterPro" id="IPR037160">
    <property type="entry name" value="DNA_Pol_thumb_sf"/>
</dbReference>
<dbReference type="FunFam" id="3.20.20.140:FF:000047">
    <property type="entry name" value="PHP domain-containing protein"/>
    <property type="match status" value="1"/>
</dbReference>
<evidence type="ECO:0000256" key="16">
    <source>
        <dbReference type="ARBA" id="ARBA00035717"/>
    </source>
</evidence>
<dbReference type="InterPro" id="IPR004013">
    <property type="entry name" value="PHP_dom"/>
</dbReference>
<dbReference type="InterPro" id="IPR047967">
    <property type="entry name" value="PolX_PHP"/>
</dbReference>
<dbReference type="Gene3D" id="3.20.20.140">
    <property type="entry name" value="Metal-dependent hydrolases"/>
    <property type="match status" value="1"/>
</dbReference>
<dbReference type="GO" id="GO:0140078">
    <property type="term" value="F:class I DNA-(apurinic or apyrimidinic site) endonuclease activity"/>
    <property type="evidence" value="ECO:0007669"/>
    <property type="project" value="UniProtKB-EC"/>
</dbReference>
<comment type="subcellular location">
    <subcellularLocation>
        <location evidence="2">Cytoplasm</location>
    </subcellularLocation>
</comment>
<evidence type="ECO:0000256" key="13">
    <source>
        <dbReference type="ARBA" id="ARBA00022932"/>
    </source>
</evidence>
<dbReference type="CDD" id="cd00141">
    <property type="entry name" value="NT_POLXc"/>
    <property type="match status" value="1"/>
</dbReference>
<dbReference type="SUPFAM" id="SSF47802">
    <property type="entry name" value="DNA polymerase beta, N-terminal domain-like"/>
    <property type="match status" value="1"/>
</dbReference>
<evidence type="ECO:0000256" key="14">
    <source>
        <dbReference type="ARBA" id="ARBA00023053"/>
    </source>
</evidence>
<evidence type="ECO:0000259" key="22">
    <source>
        <dbReference type="SMART" id="SM00278"/>
    </source>
</evidence>
<evidence type="ECO:0000256" key="5">
    <source>
        <dbReference type="ARBA" id="ARBA00020020"/>
    </source>
</evidence>
<dbReference type="Pfam" id="PF14791">
    <property type="entry name" value="DNA_pol_B_thumb"/>
    <property type="match status" value="1"/>
</dbReference>
<keyword evidence="12" id="KW-0832">Ubl conjugation</keyword>
<evidence type="ECO:0000256" key="8">
    <source>
        <dbReference type="ARBA" id="ARBA00022679"/>
    </source>
</evidence>
<dbReference type="EMBL" id="QNBC01000074">
    <property type="protein sequence ID" value="RKX65726.1"/>
    <property type="molecule type" value="Genomic_DNA"/>
</dbReference>
<dbReference type="GO" id="GO:0005829">
    <property type="term" value="C:cytosol"/>
    <property type="evidence" value="ECO:0007669"/>
    <property type="project" value="TreeGrafter"/>
</dbReference>
<feature type="domain" description="Polymerase/histidinol phosphatase N-terminal" evidence="23">
    <location>
        <begin position="342"/>
        <end position="421"/>
    </location>
</feature>
<evidence type="ECO:0000256" key="9">
    <source>
        <dbReference type="ARBA" id="ARBA00022695"/>
    </source>
</evidence>
<dbReference type="InterPro" id="IPR022311">
    <property type="entry name" value="PolX-like"/>
</dbReference>
<comment type="catalytic activity">
    <reaction evidence="21">
        <text>DNA(n) + a 2'-deoxyribonucleoside 5'-triphosphate = DNA(n+1) + diphosphate</text>
        <dbReference type="Rhea" id="RHEA:22508"/>
        <dbReference type="Rhea" id="RHEA-COMP:17339"/>
        <dbReference type="Rhea" id="RHEA-COMP:17340"/>
        <dbReference type="ChEBI" id="CHEBI:33019"/>
        <dbReference type="ChEBI" id="CHEBI:61560"/>
        <dbReference type="ChEBI" id="CHEBI:173112"/>
        <dbReference type="EC" id="2.7.7.7"/>
    </reaction>
</comment>
<evidence type="ECO:0000259" key="24">
    <source>
        <dbReference type="SMART" id="SM00483"/>
    </source>
</evidence>
<keyword evidence="15" id="KW-0234">DNA repair</keyword>
<gene>
    <name evidence="25" type="ORF">DRP44_05675</name>
</gene>
<dbReference type="EC" id="2.7.7.7" evidence="3"/>
<dbReference type="PANTHER" id="PTHR36928">
    <property type="entry name" value="PHOSPHATASE YCDX-RELATED"/>
    <property type="match status" value="1"/>
</dbReference>
<feature type="domain" description="Helix-hairpin-helix DNA-binding motif class 1" evidence="22">
    <location>
        <begin position="54"/>
        <end position="73"/>
    </location>
</feature>
<evidence type="ECO:0000256" key="2">
    <source>
        <dbReference type="ARBA" id="ARBA00004496"/>
    </source>
</evidence>
<keyword evidence="25" id="KW-0269">Exonuclease</keyword>
<keyword evidence="7" id="KW-0237">DNA synthesis</keyword>
<organism evidence="25 26">
    <name type="scientific">candidate division TA06 bacterium</name>
    <dbReference type="NCBI Taxonomy" id="2250710"/>
    <lineage>
        <taxon>Bacteria</taxon>
        <taxon>Bacteria division TA06</taxon>
    </lineage>
</organism>
<dbReference type="NCBIfam" id="NF006375">
    <property type="entry name" value="PRK08609.1"/>
    <property type="match status" value="1"/>
</dbReference>
<dbReference type="GO" id="GO:0004527">
    <property type="term" value="F:exonuclease activity"/>
    <property type="evidence" value="ECO:0007669"/>
    <property type="project" value="UniProtKB-KW"/>
</dbReference>
<dbReference type="Gene3D" id="3.30.210.10">
    <property type="entry name" value="DNA polymerase, thumb domain"/>
    <property type="match status" value="1"/>
</dbReference>
<keyword evidence="13" id="KW-0239">DNA-directed DNA polymerase</keyword>
<evidence type="ECO:0000256" key="7">
    <source>
        <dbReference type="ARBA" id="ARBA00022634"/>
    </source>
</evidence>
<dbReference type="Gene3D" id="1.10.150.110">
    <property type="entry name" value="DNA polymerase beta, N-terminal domain-like"/>
    <property type="match status" value="1"/>
</dbReference>
<keyword evidence="6" id="KW-0488">Methylation</keyword>
<protein>
    <recommendedName>
        <fullName evidence="5">DNA polymerase beta</fullName>
        <ecNumber evidence="3">2.7.7.7</ecNumber>
        <ecNumber evidence="4">4.2.99.18</ecNumber>
    </recommendedName>
    <alternativeName>
        <fullName evidence="16">5'-deoxyribose-phosphate lyase</fullName>
    </alternativeName>
    <alternativeName>
        <fullName evidence="17">AP lyase</fullName>
    </alternativeName>
</protein>
<comment type="function">
    <text evidence="20">Repair polymerase that plays a key role in base-excision repair. During this process, the damaged base is excised by specific DNA glycosylases, the DNA backbone is nicked at the abasic site by an apurinic/apyrimidic (AP) endonuclease, and POLB removes 5'-deoxyribose-phosphate from the preincised AP site acting as a 5'-deoxyribose-phosphate lyase (5'-dRP lyase); through its DNA polymerase activity, it adds one nucleotide to the 3' end of the arising single-nucleotide gap. Conducts 'gap-filling' DNA synthesis in a stepwise distributive fashion rather than in a processive fashion as for other DNA polymerases. It is also able to cleave sugar-phosphate bonds 3' to an intact AP site, acting as an AP lyase.</text>
</comment>
<evidence type="ECO:0000256" key="1">
    <source>
        <dbReference type="ARBA" id="ARBA00001946"/>
    </source>
</evidence>
<dbReference type="InterPro" id="IPR002054">
    <property type="entry name" value="DNA-dir_DNA_pol_X"/>
</dbReference>
<evidence type="ECO:0000256" key="17">
    <source>
        <dbReference type="ARBA" id="ARBA00035726"/>
    </source>
</evidence>
<evidence type="ECO:0000256" key="10">
    <source>
        <dbReference type="ARBA" id="ARBA00022705"/>
    </source>
</evidence>
<accession>A0A660S8K6</accession>
<dbReference type="AlphaFoldDB" id="A0A660S8K6"/>
<dbReference type="InterPro" id="IPR029398">
    <property type="entry name" value="PolB_thumb"/>
</dbReference>
<keyword evidence="14" id="KW-0915">Sodium</keyword>
<dbReference type="Gene3D" id="3.30.460.10">
    <property type="entry name" value="Beta Polymerase, domain 2"/>
    <property type="match status" value="1"/>
</dbReference>
<feature type="domain" description="Helix-hairpin-helix DNA-binding motif class 1" evidence="22">
    <location>
        <begin position="129"/>
        <end position="148"/>
    </location>
</feature>
<evidence type="ECO:0000256" key="3">
    <source>
        <dbReference type="ARBA" id="ARBA00012417"/>
    </source>
</evidence>
<evidence type="ECO:0000259" key="23">
    <source>
        <dbReference type="SMART" id="SM00481"/>
    </source>
</evidence>
<dbReference type="InterPro" id="IPR002008">
    <property type="entry name" value="DNA_pol_X_beta-like"/>
</dbReference>
<dbReference type="GO" id="GO:0006281">
    <property type="term" value="P:DNA repair"/>
    <property type="evidence" value="ECO:0007669"/>
    <property type="project" value="UniProtKB-KW"/>
</dbReference>
<dbReference type="EC" id="4.2.99.18" evidence="4"/>
<reference evidence="25 26" key="1">
    <citation type="submission" date="2018-06" db="EMBL/GenBank/DDBJ databases">
        <title>Extensive metabolic versatility and redundancy in microbially diverse, dynamic hydrothermal sediments.</title>
        <authorList>
            <person name="Dombrowski N."/>
            <person name="Teske A."/>
            <person name="Baker B.J."/>
        </authorList>
    </citation>
    <scope>NUCLEOTIDE SEQUENCE [LARGE SCALE GENOMIC DNA]</scope>
    <source>
        <strain evidence="25">B35_G9</strain>
    </source>
</reference>
<proteinExistence type="predicted"/>
<dbReference type="SMART" id="SM00483">
    <property type="entry name" value="POLXc"/>
    <property type="match status" value="1"/>
</dbReference>
<keyword evidence="9" id="KW-0548">Nucleotidyltransferase</keyword>
<dbReference type="InterPro" id="IPR016195">
    <property type="entry name" value="Pol/histidinol_Pase-like"/>
</dbReference>
<dbReference type="SUPFAM" id="SSF81301">
    <property type="entry name" value="Nucleotidyltransferase"/>
    <property type="match status" value="1"/>
</dbReference>
<dbReference type="GO" id="GO:0042578">
    <property type="term" value="F:phosphoric ester hydrolase activity"/>
    <property type="evidence" value="ECO:0007669"/>
    <property type="project" value="TreeGrafter"/>
</dbReference>
<dbReference type="GO" id="GO:0003677">
    <property type="term" value="F:DNA binding"/>
    <property type="evidence" value="ECO:0007669"/>
    <property type="project" value="InterPro"/>
</dbReference>
<evidence type="ECO:0000256" key="15">
    <source>
        <dbReference type="ARBA" id="ARBA00023204"/>
    </source>
</evidence>
<keyword evidence="10" id="KW-0235">DNA replication</keyword>
<evidence type="ECO:0000313" key="26">
    <source>
        <dbReference type="Proteomes" id="UP000282321"/>
    </source>
</evidence>
<evidence type="ECO:0000256" key="4">
    <source>
        <dbReference type="ARBA" id="ARBA00012720"/>
    </source>
</evidence>
<evidence type="ECO:0000256" key="21">
    <source>
        <dbReference type="ARBA" id="ARBA00049244"/>
    </source>
</evidence>
<dbReference type="Pfam" id="PF14520">
    <property type="entry name" value="HHH_5"/>
    <property type="match status" value="1"/>
</dbReference>
<dbReference type="Proteomes" id="UP000282321">
    <property type="component" value="Unassembled WGS sequence"/>
</dbReference>
<dbReference type="PRINTS" id="PR00870">
    <property type="entry name" value="DNAPOLXBETA"/>
</dbReference>
<comment type="cofactor">
    <cofactor evidence="1">
        <name>Mg(2+)</name>
        <dbReference type="ChEBI" id="CHEBI:18420"/>
    </cofactor>
</comment>
<comment type="caution">
    <text evidence="25">The sequence shown here is derived from an EMBL/GenBank/DDBJ whole genome shotgun (WGS) entry which is preliminary data.</text>
</comment>
<dbReference type="SMART" id="SM00278">
    <property type="entry name" value="HhH1"/>
    <property type="match status" value="3"/>
</dbReference>
<dbReference type="GO" id="GO:0008270">
    <property type="term" value="F:zinc ion binding"/>
    <property type="evidence" value="ECO:0007669"/>
    <property type="project" value="TreeGrafter"/>
</dbReference>
<dbReference type="GO" id="GO:0003887">
    <property type="term" value="F:DNA-directed DNA polymerase activity"/>
    <property type="evidence" value="ECO:0007669"/>
    <property type="project" value="UniProtKB-KW"/>
</dbReference>
<dbReference type="InterPro" id="IPR027421">
    <property type="entry name" value="DNA_pol_lamdba_lyase_dom_sf"/>
</dbReference>
<evidence type="ECO:0000256" key="11">
    <source>
        <dbReference type="ARBA" id="ARBA00022763"/>
    </source>
</evidence>
<evidence type="ECO:0000256" key="18">
    <source>
        <dbReference type="ARBA" id="ARBA00044632"/>
    </source>
</evidence>
<keyword evidence="25" id="KW-0540">Nuclease</keyword>
<dbReference type="Gene3D" id="1.10.150.20">
    <property type="entry name" value="5' to 3' exonuclease, C-terminal subdomain"/>
    <property type="match status" value="1"/>
</dbReference>
<dbReference type="Pfam" id="PF02811">
    <property type="entry name" value="PHP"/>
    <property type="match status" value="1"/>
</dbReference>
<evidence type="ECO:0000256" key="12">
    <source>
        <dbReference type="ARBA" id="ARBA00022843"/>
    </source>
</evidence>
<dbReference type="InterPro" id="IPR050243">
    <property type="entry name" value="PHP_phosphatase"/>
</dbReference>
<dbReference type="CDD" id="cd07436">
    <property type="entry name" value="PHP_PolX"/>
    <property type="match status" value="1"/>
</dbReference>
<keyword evidence="11" id="KW-0227">DNA damage</keyword>
<comment type="catalytic activity">
    <reaction evidence="19">
        <text>a 5'-end 2'-deoxyribose-2'-deoxyribonucleotide-DNA = (2E,4S)-4-hydroxypenten-2-al-5-phosphate + a 5'-end 5'-phospho-2'-deoxyribonucleoside-DNA + H(+)</text>
        <dbReference type="Rhea" id="RHEA:76255"/>
        <dbReference type="Rhea" id="RHEA-COMP:13180"/>
        <dbReference type="Rhea" id="RHEA-COMP:18657"/>
        <dbReference type="ChEBI" id="CHEBI:15378"/>
        <dbReference type="ChEBI" id="CHEBI:136412"/>
        <dbReference type="ChEBI" id="CHEBI:195194"/>
        <dbReference type="ChEBI" id="CHEBI:195195"/>
    </reaction>
</comment>
<name>A0A660S8K6_UNCT6</name>
<feature type="domain" description="DNA-directed DNA polymerase X" evidence="24">
    <location>
        <begin position="3"/>
        <end position="318"/>
    </location>
</feature>
<dbReference type="PANTHER" id="PTHR36928:SF1">
    <property type="entry name" value="PHOSPHATASE YCDX-RELATED"/>
    <property type="match status" value="1"/>
</dbReference>